<accession>A0ABV3IG43</accession>
<evidence type="ECO:0008006" key="4">
    <source>
        <dbReference type="Google" id="ProtNLM"/>
    </source>
</evidence>
<sequence>MLISMMFVILGTAVSEEVNAATESQVNHLEKVAHTMESLTENMQDLERLVEQFKVDE</sequence>
<feature type="coiled-coil region" evidence="1">
    <location>
        <begin position="29"/>
        <end position="56"/>
    </location>
</feature>
<organism evidence="2 3">
    <name type="scientific">Bacillus proteolyticus</name>
    <dbReference type="NCBI Taxonomy" id="2026192"/>
    <lineage>
        <taxon>Bacteria</taxon>
        <taxon>Bacillati</taxon>
        <taxon>Bacillota</taxon>
        <taxon>Bacilli</taxon>
        <taxon>Bacillales</taxon>
        <taxon>Bacillaceae</taxon>
        <taxon>Bacillus</taxon>
        <taxon>Bacillus cereus group</taxon>
    </lineage>
</organism>
<proteinExistence type="predicted"/>
<evidence type="ECO:0000313" key="3">
    <source>
        <dbReference type="Proteomes" id="UP001552502"/>
    </source>
</evidence>
<keyword evidence="1" id="KW-0175">Coiled coil</keyword>
<dbReference type="Proteomes" id="UP001552502">
    <property type="component" value="Unassembled WGS sequence"/>
</dbReference>
<evidence type="ECO:0000313" key="2">
    <source>
        <dbReference type="EMBL" id="MEV4913303.1"/>
    </source>
</evidence>
<reference evidence="2 3" key="1">
    <citation type="journal article" date="2023" name="Proc. Natl. Acad. Sci. U.S.A.">
        <title>Bacterial tolerance to host-exuded specialized metabolites structures the maize root microbiome.</title>
        <authorList>
            <person name="Thoenen L."/>
            <person name="Giroud C."/>
            <person name="Kreuzer M."/>
            <person name="Waelchli J."/>
            <person name="Gfeller V."/>
            <person name="Deslandes-Herold G."/>
            <person name="Mateo P."/>
            <person name="Robert C.A.M."/>
            <person name="Ahrens C.H."/>
            <person name="Rubio-Somoza I."/>
            <person name="Bruggmann R."/>
            <person name="Erb M."/>
            <person name="Schlaeppi K."/>
        </authorList>
    </citation>
    <scope>NUCLEOTIDE SEQUENCE [LARGE SCALE GENOMIC DNA]</scope>
    <source>
        <strain evidence="2 3">LBA1-1-1.1</strain>
    </source>
</reference>
<comment type="caution">
    <text evidence="2">The sequence shown here is derived from an EMBL/GenBank/DDBJ whole genome shotgun (WGS) entry which is preliminary data.</text>
</comment>
<keyword evidence="3" id="KW-1185">Reference proteome</keyword>
<evidence type="ECO:0000256" key="1">
    <source>
        <dbReference type="SAM" id="Coils"/>
    </source>
</evidence>
<name>A0ABV3IG43_9BACI</name>
<gene>
    <name evidence="2" type="ORF">MRBLBA1_004203</name>
</gene>
<protein>
    <recommendedName>
        <fullName evidence="4">Methyl-accepting chemotaxis protein</fullName>
    </recommendedName>
</protein>
<dbReference type="EMBL" id="JBEGIE010000055">
    <property type="protein sequence ID" value="MEV4913303.1"/>
    <property type="molecule type" value="Genomic_DNA"/>
</dbReference>
<dbReference type="RefSeq" id="WP_180237305.1">
    <property type="nucleotide sequence ID" value="NZ_JBEGIE010000055.1"/>
</dbReference>